<dbReference type="Proteomes" id="UP000031552">
    <property type="component" value="Unassembled WGS sequence"/>
</dbReference>
<name>A0A090CZG5_9BACT</name>
<protein>
    <submittedName>
        <fullName evidence="1">Uncharacterized protein</fullName>
    </submittedName>
</protein>
<evidence type="ECO:0000313" key="2">
    <source>
        <dbReference type="Proteomes" id="UP000031552"/>
    </source>
</evidence>
<dbReference type="AlphaFoldDB" id="A0A090CZG5"/>
<comment type="caution">
    <text evidence="1">The sequence shown here is derived from an EMBL/GenBank/DDBJ whole genome shotgun (WGS) entry which is preliminary data.</text>
</comment>
<keyword evidence="2" id="KW-1185">Reference proteome</keyword>
<dbReference type="OrthoDB" id="10019297at2"/>
<organism evidence="1 2">
    <name type="scientific">Candidatus Criblamydia sequanensis CRIB-18</name>
    <dbReference type="NCBI Taxonomy" id="1437425"/>
    <lineage>
        <taxon>Bacteria</taxon>
        <taxon>Pseudomonadati</taxon>
        <taxon>Chlamydiota</taxon>
        <taxon>Chlamydiia</taxon>
        <taxon>Parachlamydiales</taxon>
        <taxon>Candidatus Criblamydiaceae</taxon>
        <taxon>Candidatus Criblamydia</taxon>
    </lineage>
</organism>
<gene>
    <name evidence="1" type="ORF">CSEC_1457</name>
</gene>
<reference evidence="1" key="2">
    <citation type="submission" date="2014-09" db="EMBL/GenBank/DDBJ databases">
        <title>Criblamydia sequanensis harbors a mega-plasmid encoding arsenite resistance.</title>
        <authorList>
            <person name="Bertelli C."/>
            <person name="Goesmann A."/>
            <person name="Greub G."/>
        </authorList>
    </citation>
    <scope>NUCLEOTIDE SEQUENCE [LARGE SCALE GENOMIC DNA]</scope>
    <source>
        <strain evidence="1">CRIB-18</strain>
    </source>
</reference>
<proteinExistence type="predicted"/>
<dbReference type="STRING" id="1437425.CSEC_1457"/>
<evidence type="ECO:0000313" key="1">
    <source>
        <dbReference type="EMBL" id="CDR34271.1"/>
    </source>
</evidence>
<accession>A0A090CZG5</accession>
<dbReference type="RefSeq" id="WP_041017821.1">
    <property type="nucleotide sequence ID" value="NZ_CCEJ010000007.1"/>
</dbReference>
<reference evidence="1" key="1">
    <citation type="submission" date="2013-12" db="EMBL/GenBank/DDBJ databases">
        <authorList>
            <person name="Linke B."/>
        </authorList>
    </citation>
    <scope>NUCLEOTIDE SEQUENCE [LARGE SCALE GENOMIC DNA]</scope>
    <source>
        <strain evidence="1">CRIB-18</strain>
    </source>
</reference>
<dbReference type="EMBL" id="CCEJ010000007">
    <property type="protein sequence ID" value="CDR34271.1"/>
    <property type="molecule type" value="Genomic_DNA"/>
</dbReference>
<sequence>MLKVNKSNFLPIIVEAENSTAPALKNLNQKERKALHLFIQAAQSQAEEVESPLSSQELGKLRKKLKSSSLTYRQSSFIIRILKAIANFFKFRISTESIQLDLKKHHFNNYKKTIPSILLSMKTDPEDLTSHIHQHAKIFQVEENGIHAGHLKDVKRGLFSVTIEEEFSKNKRFSNNSSLVGECALNDFKKGLDDLFLENERDWRLLTESMISQTPFNALVDPLYLSFNISETGLIPKSEVGGITYIRFLNTNHLDKNVNVIIKRNEVGGIESLHFSFKANLPLTAYDDREDLKANEVKKKDVMANIEVHQSFDASLDEDKNLILKNFDYAYTLK</sequence>